<feature type="compositionally biased region" description="Low complexity" evidence="7">
    <location>
        <begin position="448"/>
        <end position="458"/>
    </location>
</feature>
<organism evidence="11 12">
    <name type="scientific">Dentipellis fragilis</name>
    <dbReference type="NCBI Taxonomy" id="205917"/>
    <lineage>
        <taxon>Eukaryota</taxon>
        <taxon>Fungi</taxon>
        <taxon>Dikarya</taxon>
        <taxon>Basidiomycota</taxon>
        <taxon>Agaricomycotina</taxon>
        <taxon>Agaricomycetes</taxon>
        <taxon>Russulales</taxon>
        <taxon>Hericiaceae</taxon>
        <taxon>Dentipellis</taxon>
    </lineage>
</organism>
<dbReference type="InterPro" id="IPR000683">
    <property type="entry name" value="Gfo/Idh/MocA-like_OxRdtase_N"/>
</dbReference>
<evidence type="ECO:0000256" key="8">
    <source>
        <dbReference type="SAM" id="Phobius"/>
    </source>
</evidence>
<dbReference type="GO" id="GO:0005952">
    <property type="term" value="C:cAMP-dependent protein kinase complex"/>
    <property type="evidence" value="ECO:0007669"/>
    <property type="project" value="InterPro"/>
</dbReference>
<keyword evidence="6" id="KW-0114">cAMP</keyword>
<keyword evidence="5" id="KW-0547">Nucleotide-binding</keyword>
<evidence type="ECO:0000256" key="6">
    <source>
        <dbReference type="ARBA" id="ARBA00023149"/>
    </source>
</evidence>
<dbReference type="OrthoDB" id="446809at2759"/>
<dbReference type="GO" id="GO:0030552">
    <property type="term" value="F:cAMP binding"/>
    <property type="evidence" value="ECO:0007669"/>
    <property type="project" value="UniProtKB-KW"/>
</dbReference>
<dbReference type="InterPro" id="IPR014710">
    <property type="entry name" value="RmlC-like_jellyroll"/>
</dbReference>
<dbReference type="InterPro" id="IPR004104">
    <property type="entry name" value="Gfo/Idh/MocA-like_OxRdtase_C"/>
</dbReference>
<name>A0A4Y9Z6Z5_9AGAM</name>
<keyword evidence="3" id="KW-0116">cAMP-binding</keyword>
<evidence type="ECO:0000256" key="7">
    <source>
        <dbReference type="SAM" id="MobiDB-lite"/>
    </source>
</evidence>
<evidence type="ECO:0000256" key="3">
    <source>
        <dbReference type="ARBA" id="ARBA00022566"/>
    </source>
</evidence>
<feature type="compositionally biased region" description="Low complexity" evidence="7">
    <location>
        <begin position="758"/>
        <end position="767"/>
    </location>
</feature>
<keyword evidence="2" id="KW-0597">Phosphoprotein</keyword>
<dbReference type="Gene3D" id="3.30.360.10">
    <property type="entry name" value="Dihydrodipicolinate Reductase, domain 2"/>
    <property type="match status" value="1"/>
</dbReference>
<comment type="caution">
    <text evidence="11">The sequence shown here is derived from an EMBL/GenBank/DDBJ whole genome shotgun (WGS) entry which is preliminary data.</text>
</comment>
<dbReference type="InterPro" id="IPR000595">
    <property type="entry name" value="cNMP-bd_dom"/>
</dbReference>
<dbReference type="SUPFAM" id="SSF51735">
    <property type="entry name" value="NAD(P)-binding Rossmann-fold domains"/>
    <property type="match status" value="1"/>
</dbReference>
<accession>A0A4Y9Z6Z5</accession>
<dbReference type="Gene3D" id="2.60.120.10">
    <property type="entry name" value="Jelly Rolls"/>
    <property type="match status" value="2"/>
</dbReference>
<feature type="region of interest" description="Disordered" evidence="7">
    <location>
        <begin position="1006"/>
        <end position="1059"/>
    </location>
</feature>
<comment type="similarity">
    <text evidence="1">Belongs to the cAMP-dependent kinase regulatory chain family.</text>
</comment>
<evidence type="ECO:0000256" key="4">
    <source>
        <dbReference type="ARBA" id="ARBA00022737"/>
    </source>
</evidence>
<keyword evidence="8" id="KW-0472">Membrane</keyword>
<reference evidence="11 12" key="1">
    <citation type="submission" date="2019-02" db="EMBL/GenBank/DDBJ databases">
        <title>Genome sequencing of the rare red list fungi Dentipellis fragilis.</title>
        <authorList>
            <person name="Buettner E."/>
            <person name="Kellner H."/>
        </authorList>
    </citation>
    <scope>NUCLEOTIDE SEQUENCE [LARGE SCALE GENOMIC DNA]</scope>
    <source>
        <strain evidence="11 12">DSM 105465</strain>
    </source>
</reference>
<evidence type="ECO:0000259" key="9">
    <source>
        <dbReference type="PROSITE" id="PS50042"/>
    </source>
</evidence>
<dbReference type="Gene3D" id="3.10.20.90">
    <property type="entry name" value="Phosphatidylinositol 3-kinase Catalytic Subunit, Chain A, domain 1"/>
    <property type="match status" value="1"/>
</dbReference>
<keyword evidence="12" id="KW-1185">Reference proteome</keyword>
<dbReference type="InterPro" id="IPR018488">
    <property type="entry name" value="cNMP-bd_CS"/>
</dbReference>
<dbReference type="InterPro" id="IPR018490">
    <property type="entry name" value="cNMP-bd_dom_sf"/>
</dbReference>
<feature type="region of interest" description="Disordered" evidence="7">
    <location>
        <begin position="448"/>
        <end position="472"/>
    </location>
</feature>
<dbReference type="GO" id="GO:0034236">
    <property type="term" value="F:protein kinase A catalytic subunit binding"/>
    <property type="evidence" value="ECO:0007669"/>
    <property type="project" value="TreeGrafter"/>
</dbReference>
<dbReference type="SUPFAM" id="SSF51206">
    <property type="entry name" value="cAMP-binding domain-like"/>
    <property type="match status" value="2"/>
</dbReference>
<evidence type="ECO:0000313" key="11">
    <source>
        <dbReference type="EMBL" id="TFY69618.1"/>
    </source>
</evidence>
<evidence type="ECO:0008006" key="13">
    <source>
        <dbReference type="Google" id="ProtNLM"/>
    </source>
</evidence>
<keyword evidence="8" id="KW-0812">Transmembrane</keyword>
<dbReference type="PANTHER" id="PTHR11635">
    <property type="entry name" value="CAMP-DEPENDENT PROTEIN KINASE REGULATORY CHAIN"/>
    <property type="match status" value="1"/>
</dbReference>
<dbReference type="PANTHER" id="PTHR11635:SF152">
    <property type="entry name" value="CAMP-DEPENDENT PROTEIN KINASE TYPE I REGULATORY SUBUNIT-RELATED"/>
    <property type="match status" value="1"/>
</dbReference>
<dbReference type="CDD" id="cd00038">
    <property type="entry name" value="CAP_ED"/>
    <property type="match status" value="2"/>
</dbReference>
<dbReference type="SMART" id="SM00100">
    <property type="entry name" value="cNMP"/>
    <property type="match status" value="2"/>
</dbReference>
<dbReference type="Proteomes" id="UP000298327">
    <property type="component" value="Unassembled WGS sequence"/>
</dbReference>
<dbReference type="GO" id="GO:0005829">
    <property type="term" value="C:cytosol"/>
    <property type="evidence" value="ECO:0007669"/>
    <property type="project" value="TreeGrafter"/>
</dbReference>
<feature type="domain" description="Ubiquitin-like" evidence="10">
    <location>
        <begin position="381"/>
        <end position="424"/>
    </location>
</feature>
<dbReference type="GO" id="GO:0005634">
    <property type="term" value="C:nucleus"/>
    <property type="evidence" value="ECO:0007669"/>
    <property type="project" value="TreeGrafter"/>
</dbReference>
<dbReference type="PROSITE" id="PS00888">
    <property type="entry name" value="CNMP_BINDING_1"/>
    <property type="match status" value="2"/>
</dbReference>
<feature type="compositionally biased region" description="Polar residues" evidence="7">
    <location>
        <begin position="1019"/>
        <end position="1038"/>
    </location>
</feature>
<dbReference type="CDD" id="cd12098">
    <property type="entry name" value="DD_R_ScPKA-like"/>
    <property type="match status" value="1"/>
</dbReference>
<evidence type="ECO:0000256" key="1">
    <source>
        <dbReference type="ARBA" id="ARBA00005753"/>
    </source>
</evidence>
<keyword evidence="4" id="KW-0677">Repeat</keyword>
<feature type="domain" description="Cyclic nucleotide-binding" evidence="9">
    <location>
        <begin position="1144"/>
        <end position="1292"/>
    </location>
</feature>
<dbReference type="Gene3D" id="3.40.50.720">
    <property type="entry name" value="NAD(P)-binding Rossmann-like Domain"/>
    <property type="match status" value="1"/>
</dbReference>
<dbReference type="STRING" id="205917.A0A4Y9Z6Z5"/>
<dbReference type="SMART" id="SM00394">
    <property type="entry name" value="RIIa"/>
    <property type="match status" value="1"/>
</dbReference>
<feature type="transmembrane region" description="Helical" evidence="8">
    <location>
        <begin position="818"/>
        <end position="838"/>
    </location>
</feature>
<dbReference type="InterPro" id="IPR000626">
    <property type="entry name" value="Ubiquitin-like_dom"/>
</dbReference>
<dbReference type="EMBL" id="SEOQ01000132">
    <property type="protein sequence ID" value="TFY69618.1"/>
    <property type="molecule type" value="Genomic_DNA"/>
</dbReference>
<keyword evidence="8" id="KW-1133">Transmembrane helix</keyword>
<feature type="compositionally biased region" description="Gly residues" evidence="7">
    <location>
        <begin position="741"/>
        <end position="753"/>
    </location>
</feature>
<dbReference type="InterPro" id="IPR036291">
    <property type="entry name" value="NAD(P)-bd_dom_sf"/>
</dbReference>
<dbReference type="CDD" id="cd17039">
    <property type="entry name" value="Ubl_ubiquitin_like"/>
    <property type="match status" value="1"/>
</dbReference>
<dbReference type="GO" id="GO:0004862">
    <property type="term" value="F:cAMP-dependent protein kinase inhibitor activity"/>
    <property type="evidence" value="ECO:0007669"/>
    <property type="project" value="TreeGrafter"/>
</dbReference>
<dbReference type="InterPro" id="IPR050503">
    <property type="entry name" value="cAMP-dep_PK_reg_su-like"/>
</dbReference>
<feature type="domain" description="Cyclic nucleotide-binding" evidence="9">
    <location>
        <begin position="1295"/>
        <end position="1410"/>
    </location>
</feature>
<dbReference type="InterPro" id="IPR003117">
    <property type="entry name" value="cAMP_dep_PK_reg_su_I/II_a/b"/>
</dbReference>
<sequence>MASKGPITTCVLGVGLSGLAFHIPFVLALPDLFTLHAVLERNPTSEGGKVHERFGVSVKIHRSLDDVLNDPEIELIIIGTPSDTHYAFTKAALNAGKHVLVDKPIAPIVAEAEELGALAKSKKLVLYPFQNRRWDSDYFALRRLLALPDSDPHSLGEIVEFDSHFDRYRNTLKGTWKDEAKPGNGQTYDLGAHLIDQTLQLFGRPKTVTAFIENVRAIGNPEVDDSFTIFLRYPVGAVSPHPFTAILRAHILSVRSPQPRFTVRGTKGTYLKFGVDIQEDQLKAMPSFNDIHGKEFGLEPESIWGTVENLQADGSVKKSVWPSSEAGAYVDLFRDLAATIREGKDQAVKWEESTTVIQIIDYEGFVGQNHVAELFVLNEAIQVPHSATIPEVKHEIFIRCPGGPRVEGQRLVWRGRFLRDNEKLDTIVAQAPNSSHTMHLAVHPSAWTSAPPSTTTPPAYNPAPPQPRPIVTPPNYPGLQPPSYMAPQPQSLFAPTQMLQQAPPLTFIAYTHNNALAALTENYTTISSPGPELQSAKAYAKTTLENYGYTWPEIFDAPYPAVGDEPRGVKYERVTIHGRDYLSLVTPNATPTPLQEHCLKLLTHTFPLLAIPSSFTTPVAYTAPQTVRPEHIALPPHMNPYLPQNVNARLQELGLPPLRVAQPAPAAAEARAIPVRALLAPLMLLTLRTMFLLYFFSPFQKPLFGFIVGAWLLYETWNTIRNAIGDPAARDRNRVAQNAGNGNGNGNGQGAGGPPAPNRAANAQAQGEPRGPVPPPASGIPQTSGHDAFLETLARFNTAEEWDALLSQRPTSQRLHSMAHRVLSFFALLVFTVHPAFWNRRRAMLRRREGHVRQERDARRPVTEEGAAPEEVERRERLRTVLIARHTRRPEWVRNKEIDWDNGNKARNEKFPRREGYRAGLYFVHQVNCQPMSTFDALLADLSRDASRVQPRDALQFCANWFQSRLEEQRTRTRDAIARHPDTAAALPTDHWMDAPVAATPVPPTTSAFTDPFEPRRSSVAQPRTQSPFAPNVSNGIYSSDGIPDPNTTAPPPPSFRFEGEFIPPQPPLESYTMQLNSYDHVTPSQSPSPADYLGPSTHILERRTSVSAEPILVDSDVTEPLPIFHKSKGQIRRIRNSIKDIFLFKGLDEEQEMGVINAMQEKNVVANQVVIRQGDIGDYFYVVESGLFHVYIGREPLPESIFRDYPPLTEAEQQLMFNSGFDMNTLGKLVQECRQGSYFGELALMYGHPRKATVVAQEDSTLWTLDRMTFRTIILKAAHRRRTTYEKFLSTVTLLSSLSNAERSKIADALESKVYEDGQVIVRQGEMGDTFFFVEEGEATVTQTQQGEDGGELSLLRLAPRAATVSAIDRGRTNLPKLKVAALDAQAFTRLLGPLREIMERNAGSYTSPQTKFGH</sequence>
<dbReference type="Gene3D" id="1.20.890.10">
    <property type="entry name" value="cAMP-dependent protein kinase regulatory subunit, dimerization-anchoring domain"/>
    <property type="match status" value="1"/>
</dbReference>
<dbReference type="PROSITE" id="PS50053">
    <property type="entry name" value="UBIQUITIN_2"/>
    <property type="match status" value="1"/>
</dbReference>
<gene>
    <name evidence="11" type="ORF">EVG20_g3070</name>
</gene>
<dbReference type="PRINTS" id="PR00103">
    <property type="entry name" value="CAMPKINASE"/>
</dbReference>
<dbReference type="SUPFAM" id="SSF54236">
    <property type="entry name" value="Ubiquitin-like"/>
    <property type="match status" value="1"/>
</dbReference>
<dbReference type="Pfam" id="PF00027">
    <property type="entry name" value="cNMP_binding"/>
    <property type="match status" value="2"/>
</dbReference>
<dbReference type="PROSITE" id="PS50042">
    <property type="entry name" value="CNMP_BINDING_3"/>
    <property type="match status" value="2"/>
</dbReference>
<dbReference type="Pfam" id="PF02197">
    <property type="entry name" value="RIIa"/>
    <property type="match status" value="1"/>
</dbReference>
<evidence type="ECO:0000256" key="2">
    <source>
        <dbReference type="ARBA" id="ARBA00022553"/>
    </source>
</evidence>
<evidence type="ECO:0000256" key="5">
    <source>
        <dbReference type="ARBA" id="ARBA00022741"/>
    </source>
</evidence>
<protein>
    <recommendedName>
        <fullName evidence="13">cAMP-dependent protein kinase regulatory subunit</fullName>
    </recommendedName>
</protein>
<dbReference type="Pfam" id="PF01408">
    <property type="entry name" value="GFO_IDH_MocA"/>
    <property type="match status" value="1"/>
</dbReference>
<proteinExistence type="inferred from homology"/>
<dbReference type="InterPro" id="IPR029071">
    <property type="entry name" value="Ubiquitin-like_domsf"/>
</dbReference>
<evidence type="ECO:0000259" key="10">
    <source>
        <dbReference type="PROSITE" id="PS50053"/>
    </source>
</evidence>
<dbReference type="Pfam" id="PF02894">
    <property type="entry name" value="GFO_IDH_MocA_C"/>
    <property type="match status" value="1"/>
</dbReference>
<feature type="region of interest" description="Disordered" evidence="7">
    <location>
        <begin position="734"/>
        <end position="784"/>
    </location>
</feature>
<feature type="compositionally biased region" description="Pro residues" evidence="7">
    <location>
        <begin position="459"/>
        <end position="472"/>
    </location>
</feature>
<evidence type="ECO:0000313" key="12">
    <source>
        <dbReference type="Proteomes" id="UP000298327"/>
    </source>
</evidence>